<dbReference type="EMBL" id="AVOT02002657">
    <property type="protein sequence ID" value="MBW0471098.1"/>
    <property type="molecule type" value="Genomic_DNA"/>
</dbReference>
<accession>A0A9Q3GKR3</accession>
<sequence length="76" mass="7921">MVGCLGPITLNQVGLELVMASPGTESVSEDKGTSYTLLELSSEVYQRSEEQISSTASAWTALAMWASSTTFAATAG</sequence>
<reference evidence="1" key="1">
    <citation type="submission" date="2021-03" db="EMBL/GenBank/DDBJ databases">
        <title>Draft genome sequence of rust myrtle Austropuccinia psidii MF-1, a brazilian biotype.</title>
        <authorList>
            <person name="Quecine M.C."/>
            <person name="Pachon D.M.R."/>
            <person name="Bonatelli M.L."/>
            <person name="Correr F.H."/>
            <person name="Franceschini L.M."/>
            <person name="Leite T.F."/>
            <person name="Margarido G.R.A."/>
            <person name="Almeida C.A."/>
            <person name="Ferrarezi J.A."/>
            <person name="Labate C.A."/>
        </authorList>
    </citation>
    <scope>NUCLEOTIDE SEQUENCE</scope>
    <source>
        <strain evidence="1">MF-1</strain>
    </source>
</reference>
<dbReference type="AlphaFoldDB" id="A0A9Q3GKR3"/>
<evidence type="ECO:0000313" key="2">
    <source>
        <dbReference type="Proteomes" id="UP000765509"/>
    </source>
</evidence>
<dbReference type="Proteomes" id="UP000765509">
    <property type="component" value="Unassembled WGS sequence"/>
</dbReference>
<organism evidence="1 2">
    <name type="scientific">Austropuccinia psidii MF-1</name>
    <dbReference type="NCBI Taxonomy" id="1389203"/>
    <lineage>
        <taxon>Eukaryota</taxon>
        <taxon>Fungi</taxon>
        <taxon>Dikarya</taxon>
        <taxon>Basidiomycota</taxon>
        <taxon>Pucciniomycotina</taxon>
        <taxon>Pucciniomycetes</taxon>
        <taxon>Pucciniales</taxon>
        <taxon>Sphaerophragmiaceae</taxon>
        <taxon>Austropuccinia</taxon>
    </lineage>
</organism>
<proteinExistence type="predicted"/>
<name>A0A9Q3GKR3_9BASI</name>
<keyword evidence="2" id="KW-1185">Reference proteome</keyword>
<gene>
    <name evidence="1" type="ORF">O181_010813</name>
</gene>
<protein>
    <submittedName>
        <fullName evidence="1">Uncharacterized protein</fullName>
    </submittedName>
</protein>
<comment type="caution">
    <text evidence="1">The sequence shown here is derived from an EMBL/GenBank/DDBJ whole genome shotgun (WGS) entry which is preliminary data.</text>
</comment>
<evidence type="ECO:0000313" key="1">
    <source>
        <dbReference type="EMBL" id="MBW0471098.1"/>
    </source>
</evidence>